<evidence type="ECO:0000256" key="3">
    <source>
        <dbReference type="ARBA" id="ARBA00022692"/>
    </source>
</evidence>
<evidence type="ECO:0000256" key="2">
    <source>
        <dbReference type="ARBA" id="ARBA00008572"/>
    </source>
</evidence>
<name>A0A388KJP6_CHABU</name>
<dbReference type="STRING" id="69332.A0A388KJP6"/>
<feature type="transmembrane region" description="Helical" evidence="6">
    <location>
        <begin position="172"/>
        <end position="193"/>
    </location>
</feature>
<feature type="transmembrane region" description="Helical" evidence="6">
    <location>
        <begin position="320"/>
        <end position="343"/>
    </location>
</feature>
<feature type="transmembrane region" description="Helical" evidence="6">
    <location>
        <begin position="84"/>
        <end position="109"/>
    </location>
</feature>
<feature type="transmembrane region" description="Helical" evidence="6">
    <location>
        <begin position="486"/>
        <end position="508"/>
    </location>
</feature>
<feature type="transmembrane region" description="Helical" evidence="6">
    <location>
        <begin position="394"/>
        <end position="415"/>
    </location>
</feature>
<dbReference type="AlphaFoldDB" id="A0A388KJP6"/>
<feature type="transmembrane region" description="Helical" evidence="6">
    <location>
        <begin position="456"/>
        <end position="474"/>
    </location>
</feature>
<dbReference type="OrthoDB" id="3900342at2759"/>
<feature type="transmembrane region" description="Helical" evidence="6">
    <location>
        <begin position="274"/>
        <end position="300"/>
    </location>
</feature>
<comment type="caution">
    <text evidence="8">The sequence shown here is derived from an EMBL/GenBank/DDBJ whole genome shotgun (WGS) entry which is preliminary data.</text>
</comment>
<feature type="transmembrane region" description="Helical" evidence="6">
    <location>
        <begin position="514"/>
        <end position="532"/>
    </location>
</feature>
<keyword evidence="3 6" id="KW-0812">Transmembrane</keyword>
<evidence type="ECO:0000256" key="6">
    <source>
        <dbReference type="SAM" id="Phobius"/>
    </source>
</evidence>
<dbReference type="InterPro" id="IPR002293">
    <property type="entry name" value="AA/rel_permease1"/>
</dbReference>
<keyword evidence="4 6" id="KW-1133">Transmembrane helix</keyword>
<comment type="similarity">
    <text evidence="2">Belongs to the amino acid-polyamine-organocation (APC) superfamily. Cationic amino acid transporter (CAT) (TC 2.A.3.3) family.</text>
</comment>
<evidence type="ECO:0000256" key="1">
    <source>
        <dbReference type="ARBA" id="ARBA00004141"/>
    </source>
</evidence>
<protein>
    <recommendedName>
        <fullName evidence="7">Cationic amino acid transporter C-terminal domain-containing protein</fullName>
    </recommendedName>
</protein>
<comment type="subcellular location">
    <subcellularLocation>
        <location evidence="1">Membrane</location>
        <topology evidence="1">Multi-pass membrane protein</topology>
    </subcellularLocation>
</comment>
<dbReference type="Pfam" id="PF13520">
    <property type="entry name" value="AA_permease_2"/>
    <property type="match status" value="1"/>
</dbReference>
<dbReference type="Proteomes" id="UP000265515">
    <property type="component" value="Unassembled WGS sequence"/>
</dbReference>
<evidence type="ECO:0000256" key="5">
    <source>
        <dbReference type="ARBA" id="ARBA00023136"/>
    </source>
</evidence>
<keyword evidence="5 6" id="KW-0472">Membrane</keyword>
<dbReference type="PANTHER" id="PTHR43243:SF41">
    <property type="entry name" value="CATIONIC AMINO ACID TRANSPORTER 7, CHLOROPLASTIC"/>
    <property type="match status" value="1"/>
</dbReference>
<sequence>MESIESSSSLDALVTLVGSTPRRLKERSFLRKSATDLSESVGPSSGRMKRELNAFDTLMFGIGCIVGTGVFVVTGVAAKDNAGPAVIIAYLVAAVSSVLSALCYTEFAIEMPVAGGAFSYLLATFGEYPAYLTVANVLLEYMLGAAAVGRGFTSYGATLFNWQPNSLRIEVYGTYIDVLAALLVLLLTLLICYGTKDSSMFNIIVSLGNLAAIAVVIVIGITKGDIGNITNDFNPYGAEGVVDAAALVYFSFVGFDAVATLTEEVGNPSRDIPIGTVGSVIIVAVIYALMSVSLCMMMPYRSIDIDAPYPAALDFINCTWGKYVVAVGALMGILTSLLVLLIAQSRVVLVIGRSNLLPAALSRISLRWNTPVISTIVLGVITSFIALFMDLTSLSSMVSIGTLFVFIMVALALIYKRYYVPELETTSPHKVLLHILWIVASAFGVAISYHQTSAELNYLLPIFVVCWVTSTLSLQLTTRQQQIPPGFAVPLVPWIPSFSVLVNVFLITSLNRNAYIRVLAWSTLATLVYMFYGVHASLHADQLAEGYNVVGPVESGEVDPYTYSRLEGNKDDAHIPTITSREALS</sequence>
<evidence type="ECO:0000313" key="9">
    <source>
        <dbReference type="Proteomes" id="UP000265515"/>
    </source>
</evidence>
<evidence type="ECO:0000313" key="8">
    <source>
        <dbReference type="EMBL" id="GBG70285.1"/>
    </source>
</evidence>
<reference evidence="8 9" key="1">
    <citation type="journal article" date="2018" name="Cell">
        <title>The Chara Genome: Secondary Complexity and Implications for Plant Terrestrialization.</title>
        <authorList>
            <person name="Nishiyama T."/>
            <person name="Sakayama H."/>
            <person name="Vries J.D."/>
            <person name="Buschmann H."/>
            <person name="Saint-Marcoux D."/>
            <person name="Ullrich K.K."/>
            <person name="Haas F.B."/>
            <person name="Vanderstraeten L."/>
            <person name="Becker D."/>
            <person name="Lang D."/>
            <person name="Vosolsobe S."/>
            <person name="Rombauts S."/>
            <person name="Wilhelmsson P.K.I."/>
            <person name="Janitza P."/>
            <person name="Kern R."/>
            <person name="Heyl A."/>
            <person name="Rumpler F."/>
            <person name="Villalobos L.I.A.C."/>
            <person name="Clay J.M."/>
            <person name="Skokan R."/>
            <person name="Toyoda A."/>
            <person name="Suzuki Y."/>
            <person name="Kagoshima H."/>
            <person name="Schijlen E."/>
            <person name="Tajeshwar N."/>
            <person name="Catarino B."/>
            <person name="Hetherington A.J."/>
            <person name="Saltykova A."/>
            <person name="Bonnot C."/>
            <person name="Breuninger H."/>
            <person name="Symeonidi A."/>
            <person name="Radhakrishnan G.V."/>
            <person name="Van Nieuwerburgh F."/>
            <person name="Deforce D."/>
            <person name="Chang C."/>
            <person name="Karol K.G."/>
            <person name="Hedrich R."/>
            <person name="Ulvskov P."/>
            <person name="Glockner G."/>
            <person name="Delwiche C.F."/>
            <person name="Petrasek J."/>
            <person name="Van de Peer Y."/>
            <person name="Friml J."/>
            <person name="Beilby M."/>
            <person name="Dolan L."/>
            <person name="Kohara Y."/>
            <person name="Sugano S."/>
            <person name="Fujiyama A."/>
            <person name="Delaux P.-M."/>
            <person name="Quint M."/>
            <person name="TheiBen G."/>
            <person name="Hagemann M."/>
            <person name="Harholt J."/>
            <person name="Dunand C."/>
            <person name="Zachgo S."/>
            <person name="Langdale J."/>
            <person name="Maumus F."/>
            <person name="Straeten D.V.D."/>
            <person name="Gould S.B."/>
            <person name="Rensing S.A."/>
        </authorList>
    </citation>
    <scope>NUCLEOTIDE SEQUENCE [LARGE SCALE GENOMIC DNA]</scope>
    <source>
        <strain evidence="8 9">S276</strain>
    </source>
</reference>
<proteinExistence type="inferred from homology"/>
<feature type="transmembrane region" description="Helical" evidence="6">
    <location>
        <begin position="200"/>
        <end position="221"/>
    </location>
</feature>
<accession>A0A388KJP6</accession>
<organism evidence="8 9">
    <name type="scientific">Chara braunii</name>
    <name type="common">Braun's stonewort</name>
    <dbReference type="NCBI Taxonomy" id="69332"/>
    <lineage>
        <taxon>Eukaryota</taxon>
        <taxon>Viridiplantae</taxon>
        <taxon>Streptophyta</taxon>
        <taxon>Charophyceae</taxon>
        <taxon>Charales</taxon>
        <taxon>Characeae</taxon>
        <taxon>Chara</taxon>
    </lineage>
</organism>
<dbReference type="Gene3D" id="1.20.1740.10">
    <property type="entry name" value="Amino acid/polyamine transporter I"/>
    <property type="match status" value="1"/>
</dbReference>
<feature type="domain" description="Cationic amino acid transporter C-terminal" evidence="7">
    <location>
        <begin position="487"/>
        <end position="537"/>
    </location>
</feature>
<dbReference type="InterPro" id="IPR029485">
    <property type="entry name" value="CAT_C"/>
</dbReference>
<feature type="transmembrane region" description="Helical" evidence="6">
    <location>
        <begin position="431"/>
        <end position="450"/>
    </location>
</feature>
<dbReference type="EMBL" id="BFEA01000128">
    <property type="protein sequence ID" value="GBG70285.1"/>
    <property type="molecule type" value="Genomic_DNA"/>
</dbReference>
<evidence type="ECO:0000256" key="4">
    <source>
        <dbReference type="ARBA" id="ARBA00022989"/>
    </source>
</evidence>
<dbReference type="PANTHER" id="PTHR43243">
    <property type="entry name" value="INNER MEMBRANE TRANSPORTER YGJI-RELATED"/>
    <property type="match status" value="1"/>
</dbReference>
<gene>
    <name evidence="8" type="ORF">CBR_g6412</name>
</gene>
<feature type="transmembrane region" description="Helical" evidence="6">
    <location>
        <begin position="364"/>
        <end position="388"/>
    </location>
</feature>
<dbReference type="GO" id="GO:0015171">
    <property type="term" value="F:amino acid transmembrane transporter activity"/>
    <property type="evidence" value="ECO:0007669"/>
    <property type="project" value="TreeGrafter"/>
</dbReference>
<dbReference type="Gramene" id="GBG70285">
    <property type="protein sequence ID" value="GBG70285"/>
    <property type="gene ID" value="CBR_g6412"/>
</dbReference>
<dbReference type="Pfam" id="PF13906">
    <property type="entry name" value="AA_permease_C"/>
    <property type="match status" value="1"/>
</dbReference>
<evidence type="ECO:0000259" key="7">
    <source>
        <dbReference type="Pfam" id="PF13906"/>
    </source>
</evidence>
<keyword evidence="9" id="KW-1185">Reference proteome</keyword>
<dbReference type="GO" id="GO:0005886">
    <property type="term" value="C:plasma membrane"/>
    <property type="evidence" value="ECO:0007669"/>
    <property type="project" value="TreeGrafter"/>
</dbReference>
<feature type="transmembrane region" description="Helical" evidence="6">
    <location>
        <begin position="57"/>
        <end position="78"/>
    </location>
</feature>